<comment type="caution">
    <text evidence="1">The sequence shown here is derived from an EMBL/GenBank/DDBJ whole genome shotgun (WGS) entry which is preliminary data.</text>
</comment>
<protein>
    <recommendedName>
        <fullName evidence="3">DUF3606 domain-containing protein</fullName>
    </recommendedName>
</protein>
<keyword evidence="2" id="KW-1185">Reference proteome</keyword>
<name>A0ABV2EHH1_9CAUL</name>
<dbReference type="RefSeq" id="WP_354297393.1">
    <property type="nucleotide sequence ID" value="NZ_JBEPLU010000001.1"/>
</dbReference>
<dbReference type="EMBL" id="JBEPLU010000001">
    <property type="protein sequence ID" value="MET3526484.1"/>
    <property type="molecule type" value="Genomic_DNA"/>
</dbReference>
<evidence type="ECO:0000313" key="2">
    <source>
        <dbReference type="Proteomes" id="UP001549110"/>
    </source>
</evidence>
<accession>A0ABV2EHH1</accession>
<proteinExistence type="predicted"/>
<dbReference type="Proteomes" id="UP001549110">
    <property type="component" value="Unassembled WGS sequence"/>
</dbReference>
<gene>
    <name evidence="1" type="ORF">ABID41_001579</name>
</gene>
<evidence type="ECO:0000313" key="1">
    <source>
        <dbReference type="EMBL" id="MET3526484.1"/>
    </source>
</evidence>
<sequence>MREFYFELRFDETDFLPYCRVCVTAQDLPSAVKMLDRYDDLWQCAVLR</sequence>
<evidence type="ECO:0008006" key="3">
    <source>
        <dbReference type="Google" id="ProtNLM"/>
    </source>
</evidence>
<reference evidence="1 2" key="1">
    <citation type="submission" date="2024-06" db="EMBL/GenBank/DDBJ databases">
        <title>Genomic Encyclopedia of Type Strains, Phase IV (KMG-IV): sequencing the most valuable type-strain genomes for metagenomic binning, comparative biology and taxonomic classification.</title>
        <authorList>
            <person name="Goeker M."/>
        </authorList>
    </citation>
    <scope>NUCLEOTIDE SEQUENCE [LARGE SCALE GENOMIC DNA]</scope>
    <source>
        <strain evidence="1 2">DSM 17809</strain>
    </source>
</reference>
<organism evidence="1 2">
    <name type="scientific">Phenylobacterium koreense</name>
    <dbReference type="NCBI Taxonomy" id="266125"/>
    <lineage>
        <taxon>Bacteria</taxon>
        <taxon>Pseudomonadati</taxon>
        <taxon>Pseudomonadota</taxon>
        <taxon>Alphaproteobacteria</taxon>
        <taxon>Caulobacterales</taxon>
        <taxon>Caulobacteraceae</taxon>
        <taxon>Phenylobacterium</taxon>
    </lineage>
</organism>